<reference evidence="1" key="2">
    <citation type="submission" date="2020-09" db="EMBL/GenBank/DDBJ databases">
        <authorList>
            <person name="Sun Q."/>
            <person name="Zhou Y."/>
        </authorList>
    </citation>
    <scope>NUCLEOTIDE SEQUENCE</scope>
    <source>
        <strain evidence="1">CGMCC 4.7679</strain>
    </source>
</reference>
<dbReference type="Proteomes" id="UP000658656">
    <property type="component" value="Unassembled WGS sequence"/>
</dbReference>
<reference evidence="1" key="1">
    <citation type="journal article" date="2014" name="Int. J. Syst. Evol. Microbiol.">
        <title>Complete genome sequence of Corynebacterium casei LMG S-19264T (=DSM 44701T), isolated from a smear-ripened cheese.</title>
        <authorList>
            <consortium name="US DOE Joint Genome Institute (JGI-PGF)"/>
            <person name="Walter F."/>
            <person name="Albersmeier A."/>
            <person name="Kalinowski J."/>
            <person name="Ruckert C."/>
        </authorList>
    </citation>
    <scope>NUCLEOTIDE SEQUENCE</scope>
    <source>
        <strain evidence="1">CGMCC 4.7679</strain>
    </source>
</reference>
<dbReference type="RefSeq" id="WP_183176968.1">
    <property type="nucleotide sequence ID" value="NZ_BNAV01000006.1"/>
</dbReference>
<accession>A0A8H9M6M9</accession>
<comment type="caution">
    <text evidence="1">The sequence shown here is derived from an EMBL/GenBank/DDBJ whole genome shotgun (WGS) entry which is preliminary data.</text>
</comment>
<sequence length="53" mass="6005">MVSVIGGDEQGGDTRDVSYRAYFDQDIQNLDDLAVRWQPPRSRPWPSAAKSHD</sequence>
<gene>
    <name evidence="1" type="ORF">GCM10017566_45650</name>
</gene>
<keyword evidence="2" id="KW-1185">Reference proteome</keyword>
<dbReference type="AlphaFoldDB" id="A0A8H9M6M9"/>
<protein>
    <submittedName>
        <fullName evidence="1">Uncharacterized protein</fullName>
    </submittedName>
</protein>
<dbReference type="EMBL" id="BNAV01000006">
    <property type="protein sequence ID" value="GHF66712.1"/>
    <property type="molecule type" value="Genomic_DNA"/>
</dbReference>
<proteinExistence type="predicted"/>
<name>A0A8H9M6M9_9PSEU</name>
<evidence type="ECO:0000313" key="2">
    <source>
        <dbReference type="Proteomes" id="UP000658656"/>
    </source>
</evidence>
<evidence type="ECO:0000313" key="1">
    <source>
        <dbReference type="EMBL" id="GHF66712.1"/>
    </source>
</evidence>
<organism evidence="1 2">
    <name type="scientific">Amycolatopsis bartoniae</name>
    <dbReference type="NCBI Taxonomy" id="941986"/>
    <lineage>
        <taxon>Bacteria</taxon>
        <taxon>Bacillati</taxon>
        <taxon>Actinomycetota</taxon>
        <taxon>Actinomycetes</taxon>
        <taxon>Pseudonocardiales</taxon>
        <taxon>Pseudonocardiaceae</taxon>
        <taxon>Amycolatopsis</taxon>
    </lineage>
</organism>